<protein>
    <submittedName>
        <fullName evidence="4">T9SS type A sorting domain-containing protein</fullName>
    </submittedName>
</protein>
<proteinExistence type="predicted"/>
<dbReference type="RefSeq" id="WP_210758144.1">
    <property type="nucleotide sequence ID" value="NZ_CP060139.1"/>
</dbReference>
<evidence type="ECO:0000259" key="3">
    <source>
        <dbReference type="Pfam" id="PF18962"/>
    </source>
</evidence>
<name>A0A7H0VD13_9FLAO</name>
<dbReference type="NCBIfam" id="TIGR04183">
    <property type="entry name" value="Por_Secre_tail"/>
    <property type="match status" value="1"/>
</dbReference>
<dbReference type="EMBL" id="CP060139">
    <property type="protein sequence ID" value="QNR23611.1"/>
    <property type="molecule type" value="Genomic_DNA"/>
</dbReference>
<dbReference type="Proteomes" id="UP000516305">
    <property type="component" value="Chromosome"/>
</dbReference>
<feature type="signal peptide" evidence="2">
    <location>
        <begin position="1"/>
        <end position="20"/>
    </location>
</feature>
<organism evidence="4 5">
    <name type="scientific">Croceimicrobium hydrocarbonivorans</name>
    <dbReference type="NCBI Taxonomy" id="2761580"/>
    <lineage>
        <taxon>Bacteria</taxon>
        <taxon>Pseudomonadati</taxon>
        <taxon>Bacteroidota</taxon>
        <taxon>Flavobacteriia</taxon>
        <taxon>Flavobacteriales</taxon>
        <taxon>Owenweeksiaceae</taxon>
        <taxon>Croceimicrobium</taxon>
    </lineage>
</organism>
<evidence type="ECO:0000256" key="2">
    <source>
        <dbReference type="SAM" id="SignalP"/>
    </source>
</evidence>
<evidence type="ECO:0000313" key="5">
    <source>
        <dbReference type="Proteomes" id="UP000516305"/>
    </source>
</evidence>
<dbReference type="KEGG" id="chyd:H4K34_14680"/>
<dbReference type="InterPro" id="IPR024079">
    <property type="entry name" value="MetalloPept_cat_dom_sf"/>
</dbReference>
<dbReference type="Pfam" id="PF18962">
    <property type="entry name" value="Por_Secre_tail"/>
    <property type="match status" value="1"/>
</dbReference>
<keyword evidence="5" id="KW-1185">Reference proteome</keyword>
<dbReference type="Gene3D" id="3.40.390.10">
    <property type="entry name" value="Collagenase (Catalytic Domain)"/>
    <property type="match status" value="1"/>
</dbReference>
<feature type="chain" id="PRO_5028955304" evidence="2">
    <location>
        <begin position="21"/>
        <end position="1170"/>
    </location>
</feature>
<evidence type="ECO:0000313" key="4">
    <source>
        <dbReference type="EMBL" id="QNR23611.1"/>
    </source>
</evidence>
<dbReference type="AlphaFoldDB" id="A0A7H0VD13"/>
<sequence>MNKLKILIGIWLLGLSALLAQNGPTPCGSSINYAPDPDYPGYTPTKRLRLVLHIIQEANGKSNFTAVDMADQSGHPQSAYWQNLINSLNRVHANLAEESRQDPDHPTPHMLDSRIRFSLSPQNVVYDRDPEFHKHFTDSKEDRLNSLYKRFVTDNPNLNFKENALHVFAFPHHSPNNEHWGSFNSNRLILNGSYQDFLANGISAWATMTGALNHEIAHCIGLLSPNRDANYNCDPFQDDFCDDTPSSQALNPCPCNSSPAADGLPCSNNMMASNARKDALTRCQIGRLHYALTHNNARHYVDFSDFCNYHDRPLSLAGGSNEVWENPRYLIGDLILEPGASLTLKCYLSLPEKAVIKVMPGAKLIIDGGQVGNICGKYFDGIYVFGNSRSSQSPANQGMVILKNNAIIENAVVGLSFIGIKGNYQNRTLVWSQTGGYVLAENSSFKNNLKDVEFMSYHPKNSLGKEVNNRSYFENCNFLTTDEAPLSASQFKDHISMWDVNGIRFSGCSFKEERSAMPASESRTGIKGIRSTFQIDHRCINPSNCINFDRSEFLGLKQAIEARRNGSKGLIKIEHTHISCYKGIYLFGTFESLVRANTFEIEHIPIQASNFTEYPYGLYLDACDQFNTEGNQFNGHGNAMTEGAAGLVIRNAGETDNEFYRSQFHDLHLGSQAIGINRHSQYLKGLRFRCNSYLNGFTDLDIRQSPMSISSLFGIARNQGFRATPVLLPNNEFSNLSSILNFNIDNEGAQINYVFDGPANRTNLKYPYSISPRIRRLAKAGPSVCSNRISTYGSDGTQLEIDLMNAKPLLIQGLNQMQLLTDGGNTDYFLQLIESAVSGNALQVYNDLQSASPFLSNWVLAQLAVSEYPFSQEQIRDLLMANPHSARNPTLIQSLRNRSDNFPEAYILDIAGTGEQYSLRDSLMEDLARVELEYTQILNEYIAGRMLDSNNSTEALHSYLKHPSQASFHYHLADRYFADKNFVKFNQVKDSIALAFPLRGRDLEYHQSYEQLYSMLYNWFLQDSVLFKAEDHITELQNFATSHNQLPAEYFALLAMLDQFPLLHDVYMPESGLSAKHNLSSDSNLIKVEDNTLSLYPNPANEKVELAWTGKGQPSNVQVFESSGRILYHREWSGKEPLLINISKWPSGTYWIQVQDERHGTLHRSLIVSH</sequence>
<accession>A0A7H0VD13</accession>
<gene>
    <name evidence="4" type="ORF">H4K34_14680</name>
</gene>
<reference evidence="4 5" key="1">
    <citation type="submission" date="2020-08" db="EMBL/GenBank/DDBJ databases">
        <title>Croceimicrobium hydrocarbonivorans gen. nov., sp. nov., a novel marine bacterium isolated from a bacterial consortium that degrades polyethylene terephthalate.</title>
        <authorList>
            <person name="Liu R."/>
        </authorList>
    </citation>
    <scope>NUCLEOTIDE SEQUENCE [LARGE SCALE GENOMIC DNA]</scope>
    <source>
        <strain evidence="4 5">A20-9</strain>
    </source>
</reference>
<evidence type="ECO:0000256" key="1">
    <source>
        <dbReference type="ARBA" id="ARBA00022729"/>
    </source>
</evidence>
<keyword evidence="1 2" id="KW-0732">Signal</keyword>
<dbReference type="GO" id="GO:0008237">
    <property type="term" value="F:metallopeptidase activity"/>
    <property type="evidence" value="ECO:0007669"/>
    <property type="project" value="InterPro"/>
</dbReference>
<dbReference type="InterPro" id="IPR026444">
    <property type="entry name" value="Secre_tail"/>
</dbReference>
<feature type="domain" description="Secretion system C-terminal sorting" evidence="3">
    <location>
        <begin position="1095"/>
        <end position="1167"/>
    </location>
</feature>